<proteinExistence type="predicted"/>
<dbReference type="Gene3D" id="2.30.110.10">
    <property type="entry name" value="Electron Transport, Fmn-binding Protein, Chain A"/>
    <property type="match status" value="1"/>
</dbReference>
<dbReference type="SUPFAM" id="SSF50475">
    <property type="entry name" value="FMN-binding split barrel"/>
    <property type="match status" value="1"/>
</dbReference>
<dbReference type="InterPro" id="IPR012349">
    <property type="entry name" value="Split_barrel_FMN-bd"/>
</dbReference>
<keyword evidence="5" id="KW-1185">Reference proteome</keyword>
<dbReference type="RefSeq" id="WP_285343117.1">
    <property type="nucleotide sequence ID" value="NZ_JASITI010000018.1"/>
</dbReference>
<evidence type="ECO:0000259" key="3">
    <source>
        <dbReference type="SMART" id="SM00903"/>
    </source>
</evidence>
<dbReference type="EMBL" id="JASITI010000018">
    <property type="protein sequence ID" value="MDK9497256.1"/>
    <property type="molecule type" value="Genomic_DNA"/>
</dbReference>
<name>A0ABT7GVH6_9ACTN</name>
<gene>
    <name evidence="4" type="ORF">QEZ40_001912</name>
</gene>
<organism evidence="4 5">
    <name type="scientific">Streptomyces katrae</name>
    <dbReference type="NCBI Taxonomy" id="68223"/>
    <lineage>
        <taxon>Bacteria</taxon>
        <taxon>Bacillati</taxon>
        <taxon>Actinomycetota</taxon>
        <taxon>Actinomycetes</taxon>
        <taxon>Kitasatosporales</taxon>
        <taxon>Streptomycetaceae</taxon>
        <taxon>Streptomyces</taxon>
    </lineage>
</organism>
<evidence type="ECO:0000256" key="2">
    <source>
        <dbReference type="SAM" id="MobiDB-lite"/>
    </source>
</evidence>
<keyword evidence="1" id="KW-0560">Oxidoreductase</keyword>
<dbReference type="Pfam" id="PF01613">
    <property type="entry name" value="Flavin_Reduct"/>
    <property type="match status" value="1"/>
</dbReference>
<feature type="region of interest" description="Disordered" evidence="2">
    <location>
        <begin position="183"/>
        <end position="216"/>
    </location>
</feature>
<evidence type="ECO:0000313" key="4">
    <source>
        <dbReference type="EMBL" id="MDK9497256.1"/>
    </source>
</evidence>
<evidence type="ECO:0000313" key="5">
    <source>
        <dbReference type="Proteomes" id="UP001223390"/>
    </source>
</evidence>
<feature type="domain" description="Flavin reductase like" evidence="3">
    <location>
        <begin position="32"/>
        <end position="178"/>
    </location>
</feature>
<reference evidence="4 5" key="1">
    <citation type="submission" date="2023-05" db="EMBL/GenBank/DDBJ databases">
        <title>Sequencing and Assembly of Streptomyces sp. NP73.</title>
        <authorList>
            <person name="Konwar A.N."/>
            <person name="Saikia K."/>
            <person name="Thakur D."/>
        </authorList>
    </citation>
    <scope>NUCLEOTIDE SEQUENCE [LARGE SCALE GENOMIC DNA]</scope>
    <source>
        <strain evidence="4 5">NP73</strain>
    </source>
</reference>
<dbReference type="SMART" id="SM00903">
    <property type="entry name" value="Flavin_Reduct"/>
    <property type="match status" value="1"/>
</dbReference>
<protein>
    <submittedName>
        <fullName evidence="4">Flavin reductase family protein</fullName>
    </submittedName>
</protein>
<evidence type="ECO:0000256" key="1">
    <source>
        <dbReference type="ARBA" id="ARBA00023002"/>
    </source>
</evidence>
<dbReference type="PANTHER" id="PTHR30466:SF1">
    <property type="entry name" value="FMN REDUCTASE (NADH) RUTF"/>
    <property type="match status" value="1"/>
</dbReference>
<dbReference type="InterPro" id="IPR050268">
    <property type="entry name" value="NADH-dep_flavin_reductase"/>
</dbReference>
<feature type="compositionally biased region" description="Basic and acidic residues" evidence="2">
    <location>
        <begin position="206"/>
        <end position="216"/>
    </location>
</feature>
<comment type="caution">
    <text evidence="4">The sequence shown here is derived from an EMBL/GenBank/DDBJ whole genome shotgun (WGS) entry which is preliminary data.</text>
</comment>
<sequence length="216" mass="22289">MTATSQPSPSATAPTVRAGLSDAAEADIRPLMSAFPSGVSVITTIGTDSEPRGMTCSSLASVALSPPTVVLCLRTGSPTVQAVLETGHVAVNLLHENARPVSDLFASGAPDRFERVEWRLPLGAGGPHLAGASHAIADGEVTQAVEFGDHTAVFVRISRVSLHDGEEPLLYGKRRYARWTDATAVPGPPAAAPPLPAVPAPLAVPSDREGAARVRP</sequence>
<dbReference type="PANTHER" id="PTHR30466">
    <property type="entry name" value="FLAVIN REDUCTASE"/>
    <property type="match status" value="1"/>
</dbReference>
<dbReference type="InterPro" id="IPR002563">
    <property type="entry name" value="Flavin_Rdtase-like_dom"/>
</dbReference>
<accession>A0ABT7GVH6</accession>
<feature type="compositionally biased region" description="Pro residues" evidence="2">
    <location>
        <begin position="186"/>
        <end position="199"/>
    </location>
</feature>
<dbReference type="Proteomes" id="UP001223390">
    <property type="component" value="Unassembled WGS sequence"/>
</dbReference>